<evidence type="ECO:0000313" key="4">
    <source>
        <dbReference type="EMBL" id="NHM03200.1"/>
    </source>
</evidence>
<dbReference type="Proteomes" id="UP000761423">
    <property type="component" value="Unassembled WGS sequence"/>
</dbReference>
<feature type="signal peptide" evidence="2">
    <location>
        <begin position="1"/>
        <end position="19"/>
    </location>
</feature>
<comment type="caution">
    <text evidence="4">The sequence shown here is derived from an EMBL/GenBank/DDBJ whole genome shotgun (WGS) entry which is preliminary data.</text>
</comment>
<dbReference type="EMBL" id="JAAJBV010000001">
    <property type="protein sequence ID" value="NHM03200.1"/>
    <property type="molecule type" value="Genomic_DNA"/>
</dbReference>
<proteinExistence type="predicted"/>
<feature type="domain" description="Secretion system C-terminal sorting" evidence="3">
    <location>
        <begin position="510"/>
        <end position="579"/>
    </location>
</feature>
<dbReference type="NCBIfam" id="TIGR04183">
    <property type="entry name" value="Por_Secre_tail"/>
    <property type="match status" value="1"/>
</dbReference>
<evidence type="ECO:0000256" key="2">
    <source>
        <dbReference type="SAM" id="SignalP"/>
    </source>
</evidence>
<reference evidence="4 5" key="1">
    <citation type="submission" date="2020-02" db="EMBL/GenBank/DDBJ databases">
        <authorList>
            <person name="Chen W.-M."/>
        </authorList>
    </citation>
    <scope>NUCLEOTIDE SEQUENCE [LARGE SCALE GENOMIC DNA]</scope>
    <source>
        <strain evidence="4 5">TWA-26</strain>
    </source>
</reference>
<feature type="chain" id="PRO_5046639018" evidence="2">
    <location>
        <begin position="20"/>
        <end position="580"/>
    </location>
</feature>
<dbReference type="InterPro" id="IPR026444">
    <property type="entry name" value="Secre_tail"/>
</dbReference>
<keyword evidence="1 2" id="KW-0732">Signal</keyword>
<dbReference type="RefSeq" id="WP_166234996.1">
    <property type="nucleotide sequence ID" value="NZ_JAAJBV010000001.1"/>
</dbReference>
<protein>
    <submittedName>
        <fullName evidence="4">T9SS type A sorting domain-containing protein</fullName>
    </submittedName>
</protein>
<dbReference type="Pfam" id="PF18962">
    <property type="entry name" value="Por_Secre_tail"/>
    <property type="match status" value="1"/>
</dbReference>
<organism evidence="4 5">
    <name type="scientific">Flavobacterium celericrescens</name>
    <dbReference type="NCBI Taxonomy" id="2709780"/>
    <lineage>
        <taxon>Bacteria</taxon>
        <taxon>Pseudomonadati</taxon>
        <taxon>Bacteroidota</taxon>
        <taxon>Flavobacteriia</taxon>
        <taxon>Flavobacteriales</taxon>
        <taxon>Flavobacteriaceae</taxon>
        <taxon>Flavobacterium</taxon>
    </lineage>
</organism>
<evidence type="ECO:0000256" key="1">
    <source>
        <dbReference type="ARBA" id="ARBA00022729"/>
    </source>
</evidence>
<dbReference type="Gene3D" id="2.60.120.260">
    <property type="entry name" value="Galactose-binding domain-like"/>
    <property type="match status" value="1"/>
</dbReference>
<keyword evidence="5" id="KW-1185">Reference proteome</keyword>
<accession>A0ABX0IAJ5</accession>
<name>A0ABX0IAJ5_9FLAO</name>
<evidence type="ECO:0000259" key="3">
    <source>
        <dbReference type="Pfam" id="PF18962"/>
    </source>
</evidence>
<sequence>MKKLYTLLLTLVVSSLSFGQTIYSENMGTGTGTLAITATTFQNTSPIAYSGTADTRASLASSGYTGASGERNVFITNTAGKYFQVDNINTSAYLSADIQMSFGYNTTSTSITQLVIEQSTNAGTTWTPITFTPSATGWTLVTVSGGQIPSSTTLSLRFSQPATPSGQFRIDDLKLTNVSSSCTLALGTPVVACSASTLALDSYTVTIPYTGAGNATYTITTAGTVSGDNPTSVAAGNIIVTFTEGSAYTVNITGGTCNLDVNGNSPECKPENTLPYYDGFNYTAGNSLGAEQMWTNVNSGDNITATTGSLSYTGLTPAGNSASFAADGIDCFSPITPTSTGTIYYSFLMNIGSMAGVTDANGGYIAGFGETNTNLGATLWTKRVDDTNFNLGIEVRTANAANTTFDTASYQTGQTYFVVVGYTFNSATTADDVVSLWVNPVVGSPEPTATITDTHAATDLPNASRFFLRQDSSTETPTVQVDELRIGTTWVDVVPATAGLNDNNIDGLTMYPNPLSGNTLYLTSTANDDMSVQIFDLLGKEVVKANVINNTVNVAKLTAGVYVVKITEEGKTATRKLVIK</sequence>
<gene>
    <name evidence="4" type="ORF">G4L40_00625</name>
</gene>
<evidence type="ECO:0000313" key="5">
    <source>
        <dbReference type="Proteomes" id="UP000761423"/>
    </source>
</evidence>